<protein>
    <submittedName>
        <fullName evidence="2">S-adenosyl-L-methionine-dependent methyltransferase</fullName>
    </submittedName>
</protein>
<evidence type="ECO:0000313" key="3">
    <source>
        <dbReference type="Proteomes" id="UP000799291"/>
    </source>
</evidence>
<dbReference type="Proteomes" id="UP000799291">
    <property type="component" value="Unassembled WGS sequence"/>
</dbReference>
<evidence type="ECO:0000313" key="2">
    <source>
        <dbReference type="EMBL" id="KAF2679602.1"/>
    </source>
</evidence>
<dbReference type="GO" id="GO:0032259">
    <property type="term" value="P:methylation"/>
    <property type="evidence" value="ECO:0007669"/>
    <property type="project" value="UniProtKB-KW"/>
</dbReference>
<dbReference type="SUPFAM" id="SSF53335">
    <property type="entry name" value="S-adenosyl-L-methionine-dependent methyltransferases"/>
    <property type="match status" value="1"/>
</dbReference>
<gene>
    <name evidence="2" type="ORF">K458DRAFT_407972</name>
</gene>
<feature type="compositionally biased region" description="Basic and acidic residues" evidence="1">
    <location>
        <begin position="183"/>
        <end position="198"/>
    </location>
</feature>
<keyword evidence="2" id="KW-0489">Methyltransferase</keyword>
<reference evidence="2" key="1">
    <citation type="journal article" date="2020" name="Stud. Mycol.">
        <title>101 Dothideomycetes genomes: a test case for predicting lifestyles and emergence of pathogens.</title>
        <authorList>
            <person name="Haridas S."/>
            <person name="Albert R."/>
            <person name="Binder M."/>
            <person name="Bloem J."/>
            <person name="Labutti K."/>
            <person name="Salamov A."/>
            <person name="Andreopoulos B."/>
            <person name="Baker S."/>
            <person name="Barry K."/>
            <person name="Bills G."/>
            <person name="Bluhm B."/>
            <person name="Cannon C."/>
            <person name="Castanera R."/>
            <person name="Culley D."/>
            <person name="Daum C."/>
            <person name="Ezra D."/>
            <person name="Gonzalez J."/>
            <person name="Henrissat B."/>
            <person name="Kuo A."/>
            <person name="Liang C."/>
            <person name="Lipzen A."/>
            <person name="Lutzoni F."/>
            <person name="Magnuson J."/>
            <person name="Mondo S."/>
            <person name="Nolan M."/>
            <person name="Ohm R."/>
            <person name="Pangilinan J."/>
            <person name="Park H.-J."/>
            <person name="Ramirez L."/>
            <person name="Alfaro M."/>
            <person name="Sun H."/>
            <person name="Tritt A."/>
            <person name="Yoshinaga Y."/>
            <person name="Zwiers L.-H."/>
            <person name="Turgeon B."/>
            <person name="Goodwin S."/>
            <person name="Spatafora J."/>
            <person name="Crous P."/>
            <person name="Grigoriev I."/>
        </authorList>
    </citation>
    <scope>NUCLEOTIDE SEQUENCE</scope>
    <source>
        <strain evidence="2">CBS 122367</strain>
    </source>
</reference>
<evidence type="ECO:0000256" key="1">
    <source>
        <dbReference type="SAM" id="MobiDB-lite"/>
    </source>
</evidence>
<dbReference type="Gene3D" id="3.40.50.150">
    <property type="entry name" value="Vaccinia Virus protein VP39"/>
    <property type="match status" value="1"/>
</dbReference>
<feature type="compositionally biased region" description="Low complexity" evidence="1">
    <location>
        <begin position="29"/>
        <end position="43"/>
    </location>
</feature>
<dbReference type="Pfam" id="PF13489">
    <property type="entry name" value="Methyltransf_23"/>
    <property type="match status" value="1"/>
</dbReference>
<accession>A0A6G1IN06</accession>
<organism evidence="2 3">
    <name type="scientific">Lentithecium fluviatile CBS 122367</name>
    <dbReference type="NCBI Taxonomy" id="1168545"/>
    <lineage>
        <taxon>Eukaryota</taxon>
        <taxon>Fungi</taxon>
        <taxon>Dikarya</taxon>
        <taxon>Ascomycota</taxon>
        <taxon>Pezizomycotina</taxon>
        <taxon>Dothideomycetes</taxon>
        <taxon>Pleosporomycetidae</taxon>
        <taxon>Pleosporales</taxon>
        <taxon>Massarineae</taxon>
        <taxon>Lentitheciaceae</taxon>
        <taxon>Lentithecium</taxon>
    </lineage>
</organism>
<name>A0A6G1IN06_9PLEO</name>
<dbReference type="PANTHER" id="PTHR43591">
    <property type="entry name" value="METHYLTRANSFERASE"/>
    <property type="match status" value="1"/>
</dbReference>
<proteinExistence type="predicted"/>
<keyword evidence="2" id="KW-0808">Transferase</keyword>
<feature type="region of interest" description="Disordered" evidence="1">
    <location>
        <begin position="183"/>
        <end position="210"/>
    </location>
</feature>
<dbReference type="EMBL" id="MU005602">
    <property type="protein sequence ID" value="KAF2679602.1"/>
    <property type="molecule type" value="Genomic_DNA"/>
</dbReference>
<dbReference type="InterPro" id="IPR029063">
    <property type="entry name" value="SAM-dependent_MTases_sf"/>
</dbReference>
<dbReference type="CDD" id="cd02440">
    <property type="entry name" value="AdoMet_MTases"/>
    <property type="match status" value="1"/>
</dbReference>
<feature type="region of interest" description="Disordered" evidence="1">
    <location>
        <begin position="1"/>
        <end position="43"/>
    </location>
</feature>
<dbReference type="OrthoDB" id="2013972at2759"/>
<dbReference type="PANTHER" id="PTHR43591:SF24">
    <property type="entry name" value="2-METHOXY-6-POLYPRENYL-1,4-BENZOQUINOL METHYLASE, MITOCHONDRIAL"/>
    <property type="match status" value="1"/>
</dbReference>
<dbReference type="GO" id="GO:0008168">
    <property type="term" value="F:methyltransferase activity"/>
    <property type="evidence" value="ECO:0007669"/>
    <property type="project" value="UniProtKB-KW"/>
</dbReference>
<dbReference type="AlphaFoldDB" id="A0A6G1IN06"/>
<keyword evidence="3" id="KW-1185">Reference proteome</keyword>
<sequence length="427" mass="48529">MEEGPPQPDDPAGDHTGAHHKRPRRGSESSKSSTSVESLRSTRTLQSEDLQFVHENGRIYGNDSYFMPCDQQEQDCLAIQHQVFLLALKGKLTTTKVTSATKRILDLGTGPGYWAVAMAQQYPHAEVVGIDMAVWDVETTEAVAGNSNVTWEIDDLDVWGVDDEIEDITLRLERYDIARDHANREPLDSPAKHREKANSEGSHTAPHTPSEHTYDLYVLEPEVQPGWHFSDTYNLIHLRAMKGVFAYWEGVYDEIYKNLAPGGWVEICDYDMTLPNLEELKSLDEFPFPSLAKLYLGVMQASFKSGRPIGTYYMHRTYLEDAGFKDVHTTYVNVPIGQWPEDEEQRKVGKLLLVCVMETLEAFLLRLLTTWGDAEKVWTVEEVRNTIEVGKSEILEWSRGPDRQGKRDGWCASFKWIVGRKPHDAPD</sequence>